<dbReference type="EMBL" id="BAAANS010000012">
    <property type="protein sequence ID" value="GAA2094926.1"/>
    <property type="molecule type" value="Genomic_DNA"/>
</dbReference>
<evidence type="ECO:0000259" key="9">
    <source>
        <dbReference type="PROSITE" id="PS50937"/>
    </source>
</evidence>
<feature type="domain" description="HTH merR-type" evidence="9">
    <location>
        <begin position="8"/>
        <end position="76"/>
    </location>
</feature>
<dbReference type="SMART" id="SM00422">
    <property type="entry name" value="HTH_MERR"/>
    <property type="match status" value="1"/>
</dbReference>
<evidence type="ECO:0000256" key="1">
    <source>
        <dbReference type="ARBA" id="ARBA00022714"/>
    </source>
</evidence>
<keyword evidence="7" id="KW-0804">Transcription</keyword>
<evidence type="ECO:0000256" key="6">
    <source>
        <dbReference type="ARBA" id="ARBA00023125"/>
    </source>
</evidence>
<keyword evidence="6" id="KW-0238">DNA-binding</keyword>
<dbReference type="SUPFAM" id="SSF46955">
    <property type="entry name" value="Putative DNA-binding domain"/>
    <property type="match status" value="1"/>
</dbReference>
<dbReference type="NCBIfam" id="TIGR01950">
    <property type="entry name" value="SoxR"/>
    <property type="match status" value="1"/>
</dbReference>
<keyword evidence="1" id="KW-0001">2Fe-2S</keyword>
<dbReference type="Proteomes" id="UP001500897">
    <property type="component" value="Unassembled WGS sequence"/>
</dbReference>
<keyword evidence="3" id="KW-0408">Iron</keyword>
<keyword evidence="5" id="KW-0805">Transcription regulation</keyword>
<dbReference type="PANTHER" id="PTHR30204">
    <property type="entry name" value="REDOX-CYCLING DRUG-SENSING TRANSCRIPTIONAL ACTIVATOR SOXR"/>
    <property type="match status" value="1"/>
</dbReference>
<evidence type="ECO:0000256" key="7">
    <source>
        <dbReference type="ARBA" id="ARBA00023163"/>
    </source>
</evidence>
<dbReference type="Pfam" id="PF00376">
    <property type="entry name" value="MerR"/>
    <property type="match status" value="1"/>
</dbReference>
<evidence type="ECO:0000256" key="4">
    <source>
        <dbReference type="ARBA" id="ARBA00023014"/>
    </source>
</evidence>
<dbReference type="PROSITE" id="PS00552">
    <property type="entry name" value="HTH_MERR_1"/>
    <property type="match status" value="1"/>
</dbReference>
<dbReference type="PANTHER" id="PTHR30204:SF0">
    <property type="entry name" value="REDOX-SENSITIVE TRANSCRIPTIONAL ACTIVATOR SOXR"/>
    <property type="match status" value="1"/>
</dbReference>
<evidence type="ECO:0000256" key="3">
    <source>
        <dbReference type="ARBA" id="ARBA00023004"/>
    </source>
</evidence>
<evidence type="ECO:0000256" key="2">
    <source>
        <dbReference type="ARBA" id="ARBA00022723"/>
    </source>
</evidence>
<dbReference type="CDD" id="cd01110">
    <property type="entry name" value="HTH_SoxR"/>
    <property type="match status" value="1"/>
</dbReference>
<name>A0ABN2WMB6_9ACTN</name>
<evidence type="ECO:0000256" key="8">
    <source>
        <dbReference type="SAM" id="MobiDB-lite"/>
    </source>
</evidence>
<dbReference type="InterPro" id="IPR015358">
    <property type="entry name" value="Tscrpt_reg_MerR_DNA-bd"/>
</dbReference>
<dbReference type="InterPro" id="IPR047057">
    <property type="entry name" value="MerR_fam"/>
</dbReference>
<keyword evidence="2" id="KW-0479">Metal-binding</keyword>
<feature type="region of interest" description="Disordered" evidence="8">
    <location>
        <begin position="142"/>
        <end position="165"/>
    </location>
</feature>
<keyword evidence="11" id="KW-1185">Reference proteome</keyword>
<protein>
    <submittedName>
        <fullName evidence="10">Redox-sensitive transcriptional activator SoxR</fullName>
    </submittedName>
</protein>
<dbReference type="RefSeq" id="WP_344551858.1">
    <property type="nucleotide sequence ID" value="NZ_BAAANS010000012.1"/>
</dbReference>
<accession>A0ABN2WMB6</accession>
<dbReference type="InterPro" id="IPR009061">
    <property type="entry name" value="DNA-bd_dom_put_sf"/>
</dbReference>
<dbReference type="InterPro" id="IPR000551">
    <property type="entry name" value="MerR-type_HTH_dom"/>
</dbReference>
<dbReference type="Pfam" id="PF09278">
    <property type="entry name" value="MerR-DNA-bind"/>
    <property type="match status" value="1"/>
</dbReference>
<organism evidence="10 11">
    <name type="scientific">Kitasatospora saccharophila</name>
    <dbReference type="NCBI Taxonomy" id="407973"/>
    <lineage>
        <taxon>Bacteria</taxon>
        <taxon>Bacillati</taxon>
        <taxon>Actinomycetota</taxon>
        <taxon>Actinomycetes</taxon>
        <taxon>Kitasatosporales</taxon>
        <taxon>Streptomycetaceae</taxon>
        <taxon>Kitasatospora</taxon>
    </lineage>
</organism>
<gene>
    <name evidence="10" type="primary">soxR_1</name>
    <name evidence="10" type="ORF">GCM10009759_22730</name>
</gene>
<evidence type="ECO:0000313" key="11">
    <source>
        <dbReference type="Proteomes" id="UP001500897"/>
    </source>
</evidence>
<dbReference type="InterPro" id="IPR010211">
    <property type="entry name" value="Redox-sen_tscrpt-act_SoxR"/>
</dbReference>
<reference evidence="10 11" key="1">
    <citation type="journal article" date="2019" name="Int. J. Syst. Evol. Microbiol.">
        <title>The Global Catalogue of Microorganisms (GCM) 10K type strain sequencing project: providing services to taxonomists for standard genome sequencing and annotation.</title>
        <authorList>
            <consortium name="The Broad Institute Genomics Platform"/>
            <consortium name="The Broad Institute Genome Sequencing Center for Infectious Disease"/>
            <person name="Wu L."/>
            <person name="Ma J."/>
        </authorList>
    </citation>
    <scope>NUCLEOTIDE SEQUENCE [LARGE SCALE GENOMIC DNA]</scope>
    <source>
        <strain evidence="10 11">JCM 14559</strain>
    </source>
</reference>
<dbReference type="PRINTS" id="PR00040">
    <property type="entry name" value="HTHMERR"/>
</dbReference>
<keyword evidence="4" id="KW-0411">Iron-sulfur</keyword>
<evidence type="ECO:0000313" key="10">
    <source>
        <dbReference type="EMBL" id="GAA2094926.1"/>
    </source>
</evidence>
<comment type="caution">
    <text evidence="10">The sequence shown here is derived from an EMBL/GenBank/DDBJ whole genome shotgun (WGS) entry which is preliminary data.</text>
</comment>
<evidence type="ECO:0000256" key="5">
    <source>
        <dbReference type="ARBA" id="ARBA00023015"/>
    </source>
</evidence>
<dbReference type="Gene3D" id="1.10.1660.10">
    <property type="match status" value="1"/>
</dbReference>
<dbReference type="PROSITE" id="PS50937">
    <property type="entry name" value="HTH_MERR_2"/>
    <property type="match status" value="1"/>
</dbReference>
<proteinExistence type="predicted"/>
<sequence length="165" mass="17835">MAPTRHDVLTIGQLAERSGLAASALRYYESLGLIHSTRTAGNQRRYPRSALRRIAFVRAAQQVGLSLDEARAALARLPEDRAPSTRQWDAVAAAWQHRIDRQIAELQLMRAKLTGCIGCGCLSLTRCGLYNAADRAGAAGPGARYLLTRDPDTGPEPGPDPDAES</sequence>